<dbReference type="OrthoDB" id="823958at2"/>
<keyword evidence="2" id="KW-1185">Reference proteome</keyword>
<proteinExistence type="predicted"/>
<dbReference type="GO" id="GO:0016787">
    <property type="term" value="F:hydrolase activity"/>
    <property type="evidence" value="ECO:0007669"/>
    <property type="project" value="UniProtKB-KW"/>
</dbReference>
<dbReference type="Proteomes" id="UP000238426">
    <property type="component" value="Unassembled WGS sequence"/>
</dbReference>
<name>A0A2T1NG58_9FLAO</name>
<dbReference type="AlphaFoldDB" id="A0A2T1NG58"/>
<evidence type="ECO:0000313" key="2">
    <source>
        <dbReference type="Proteomes" id="UP000238426"/>
    </source>
</evidence>
<keyword evidence="1" id="KW-0378">Hydrolase</keyword>
<dbReference type="InterPro" id="IPR029058">
    <property type="entry name" value="AB_hydrolase_fold"/>
</dbReference>
<comment type="caution">
    <text evidence="1">The sequence shown here is derived from an EMBL/GenBank/DDBJ whole genome shotgun (WGS) entry which is preliminary data.</text>
</comment>
<dbReference type="EMBL" id="PXOQ01000006">
    <property type="protein sequence ID" value="PSG91764.1"/>
    <property type="molecule type" value="Genomic_DNA"/>
</dbReference>
<accession>A0A2T1NG58</accession>
<dbReference type="SUPFAM" id="SSF53474">
    <property type="entry name" value="alpha/beta-Hydrolases"/>
    <property type="match status" value="1"/>
</dbReference>
<gene>
    <name evidence="1" type="ORF">C7H52_01210</name>
</gene>
<protein>
    <submittedName>
        <fullName evidence="1">Alpha/beta hydrolase</fullName>
    </submittedName>
</protein>
<dbReference type="RefSeq" id="WP_106462051.1">
    <property type="nucleotide sequence ID" value="NZ_PXOQ01000006.1"/>
</dbReference>
<sequence length="214" mass="24398">MKLSLLIVLIALTICFNCSESPKERYIFFLHNRFLEEHSINESHPEYGRTEYNEILSAFKKASFTVISEQRQSNVNARDYAEGIVAQINDLIKKGIHPKHITIIGTSKGGYIAQYVSTIAQNPDLNFVFIASFRTQDLETIPDINYCGNILNIYEETDPFGVSAIGRKETSTCAIRHYKDLQLHTGLRHGFLFKALDAWIQPSINWANGHYQNP</sequence>
<evidence type="ECO:0000313" key="1">
    <source>
        <dbReference type="EMBL" id="PSG91764.1"/>
    </source>
</evidence>
<reference evidence="1 2" key="1">
    <citation type="submission" date="2018-03" db="EMBL/GenBank/DDBJ databases">
        <title>Mesoflavibacter sp. HG37 and Mesoflavibacter sp. HG96 sp.nov., two marine bacteria isolated from seawater of Western Pacific Ocean.</title>
        <authorList>
            <person name="Cheng H."/>
            <person name="Wu Y.-H."/>
            <person name="Guo L.-L."/>
            <person name="Xu X.-W."/>
        </authorList>
    </citation>
    <scope>NUCLEOTIDE SEQUENCE [LARGE SCALE GENOMIC DNA]</scope>
    <source>
        <strain evidence="1 2">KCTC 32269</strain>
    </source>
</reference>
<organism evidence="1 2">
    <name type="scientific">Aurantibacter aestuarii</name>
    <dbReference type="NCBI Taxonomy" id="1266046"/>
    <lineage>
        <taxon>Bacteria</taxon>
        <taxon>Pseudomonadati</taxon>
        <taxon>Bacteroidota</taxon>
        <taxon>Flavobacteriia</taxon>
        <taxon>Flavobacteriales</taxon>
        <taxon>Flavobacteriaceae</taxon>
        <taxon>Aurantibacter</taxon>
    </lineage>
</organism>